<accession>Q6D8B9</accession>
<gene>
    <name evidence="1" type="ordered locus">ECA1055</name>
</gene>
<dbReference type="Proteomes" id="UP000007966">
    <property type="component" value="Chromosome"/>
</dbReference>
<sequence>MHNYREKSMWSDVESSIEYLNFGEVSSLAVDILNSKNMLPVSIGIFGNWGTAENRIAPTQE</sequence>
<evidence type="ECO:0000313" key="1">
    <source>
        <dbReference type="EMBL" id="CAG73966.1"/>
    </source>
</evidence>
<organism evidence="1 2">
    <name type="scientific">Pectobacterium atrosepticum (strain SCRI 1043 / ATCC BAA-672)</name>
    <name type="common">Erwinia carotovora subsp. atroseptica</name>
    <dbReference type="NCBI Taxonomy" id="218491"/>
    <lineage>
        <taxon>Bacteria</taxon>
        <taxon>Pseudomonadati</taxon>
        <taxon>Pseudomonadota</taxon>
        <taxon>Gammaproteobacteria</taxon>
        <taxon>Enterobacterales</taxon>
        <taxon>Pectobacteriaceae</taxon>
        <taxon>Pectobacterium</taxon>
    </lineage>
</organism>
<reference evidence="1" key="1">
    <citation type="submission" date="2004-02" db="EMBL/GenBank/DDBJ databases">
        <title>The genome sequence of the enterobacterial phytopathogen Erwinia carotovora subsp. atroseptica SCRI1043 and functional genomic identification of novel virulence factors.</title>
        <authorList>
            <person name="Bell K.S."/>
            <person name="Sebaihia M."/>
            <person name="Pritchard L."/>
            <person name="Holden M."/>
            <person name="Hyman L.J."/>
            <person name="Holeva M.C."/>
            <person name="Thomson N.R."/>
            <person name="Bentley S.D."/>
            <person name="Churcher C."/>
            <person name="Mungall K."/>
            <person name="Atkin R."/>
            <person name="Bason N."/>
            <person name="Brooks K."/>
            <person name="Chillingworth T."/>
            <person name="Clark K."/>
            <person name="Doggett J."/>
            <person name="Fraser A."/>
            <person name="Hance Z."/>
            <person name="Hauser H."/>
            <person name="Jagels K."/>
            <person name="Moule S."/>
            <person name="Norbertczak H."/>
            <person name="Ormond D."/>
            <person name="Price C."/>
            <person name="Quail M.A."/>
            <person name="Sanders M."/>
            <person name="Walker D."/>
            <person name="Whitehead S."/>
            <person name="Salmond G.P.C."/>
            <person name="Birch P.R.J."/>
            <person name="Barrell B.G."/>
            <person name="Parkhill J."/>
            <person name="Toth I.K."/>
        </authorList>
    </citation>
    <scope>NUCLEOTIDE SEQUENCE</scope>
    <source>
        <strain evidence="1">SCRI1043</strain>
    </source>
</reference>
<proteinExistence type="predicted"/>
<dbReference type="AlphaFoldDB" id="Q6D8B9"/>
<protein>
    <submittedName>
        <fullName evidence="1">Uncharacterized protein</fullName>
    </submittedName>
</protein>
<evidence type="ECO:0000313" key="2">
    <source>
        <dbReference type="Proteomes" id="UP000007966"/>
    </source>
</evidence>
<dbReference type="EMBL" id="BX950851">
    <property type="protein sequence ID" value="CAG73966.1"/>
    <property type="molecule type" value="Genomic_DNA"/>
</dbReference>
<name>Q6D8B9_PECAS</name>
<keyword evidence="2" id="KW-1185">Reference proteome</keyword>
<dbReference type="KEGG" id="eca:ECA1055"/>
<dbReference type="STRING" id="218491.ECA1055"/>
<dbReference type="HOGENOM" id="CLU_2918565_0_0_6"/>
<dbReference type="eggNOG" id="COG4928">
    <property type="taxonomic scope" value="Bacteria"/>
</dbReference>